<keyword evidence="1" id="KW-0812">Transmembrane</keyword>
<keyword evidence="1" id="KW-1133">Transmembrane helix</keyword>
<keyword evidence="3" id="KW-1185">Reference proteome</keyword>
<evidence type="ECO:0000313" key="3">
    <source>
        <dbReference type="Proteomes" id="UP001164726"/>
    </source>
</evidence>
<proteinExistence type="predicted"/>
<evidence type="ECO:0000313" key="2">
    <source>
        <dbReference type="EMBL" id="WAA11598.1"/>
    </source>
</evidence>
<dbReference type="EMBL" id="CP106877">
    <property type="protein sequence ID" value="WAA11598.1"/>
    <property type="molecule type" value="Genomic_DNA"/>
</dbReference>
<dbReference type="Proteomes" id="UP001164726">
    <property type="component" value="Chromosome"/>
</dbReference>
<feature type="transmembrane region" description="Helical" evidence="1">
    <location>
        <begin position="48"/>
        <end position="65"/>
    </location>
</feature>
<keyword evidence="1" id="KW-0472">Membrane</keyword>
<evidence type="ECO:0000256" key="1">
    <source>
        <dbReference type="SAM" id="Phobius"/>
    </source>
</evidence>
<dbReference type="RefSeq" id="WP_275419709.1">
    <property type="nucleotide sequence ID" value="NZ_CP106877.1"/>
</dbReference>
<reference evidence="2" key="1">
    <citation type="submission" date="2022-09" db="EMBL/GenBank/DDBJ databases">
        <title>Complete Genomes of Fervidibacillus albus and Fervidibacillus halotolerans isolated from tidal flat sediments.</title>
        <authorList>
            <person name="Kwon K.K."/>
            <person name="Yang S.-H."/>
            <person name="Park M.J."/>
            <person name="Oh H.-M."/>
        </authorList>
    </citation>
    <scope>NUCLEOTIDE SEQUENCE</scope>
    <source>
        <strain evidence="2">MEBiC13594</strain>
    </source>
</reference>
<feature type="transmembrane region" description="Helical" evidence="1">
    <location>
        <begin position="77"/>
        <end position="96"/>
    </location>
</feature>
<accession>A0A9E8RXW8</accession>
<protein>
    <submittedName>
        <fullName evidence="2">Cytochrome c biogenesis protein CcsA</fullName>
    </submittedName>
</protein>
<dbReference type="AlphaFoldDB" id="A0A9E8RXW8"/>
<organism evidence="2 3">
    <name type="scientific">Fervidibacillus halotolerans</name>
    <dbReference type="NCBI Taxonomy" id="2980027"/>
    <lineage>
        <taxon>Bacteria</taxon>
        <taxon>Bacillati</taxon>
        <taxon>Bacillota</taxon>
        <taxon>Bacilli</taxon>
        <taxon>Bacillales</taxon>
        <taxon>Bacillaceae</taxon>
        <taxon>Fervidibacillus</taxon>
    </lineage>
</organism>
<name>A0A9E8RXW8_9BACI</name>
<dbReference type="KEGG" id="fhl:OE105_08150"/>
<gene>
    <name evidence="2" type="primary">ccsA</name>
    <name evidence="2" type="ORF">OE105_08150</name>
</gene>
<sequence>MWRLGDLNRLEKLSSIFNFLGIPLLLIGLILGLQWAFIKIPDIDLIDWKIIGSFCILLVYSWILYQNMHKKLNGIRFAFWNWAAFLVVLINFFLLGKFSNFHIWYS</sequence>
<feature type="transmembrane region" description="Helical" evidence="1">
    <location>
        <begin position="16"/>
        <end position="36"/>
    </location>
</feature>